<dbReference type="RefSeq" id="WP_121009618.1">
    <property type="nucleotide sequence ID" value="NZ_RBXO01000001.1"/>
</dbReference>
<keyword evidence="4" id="KW-1185">Reference proteome</keyword>
<feature type="transmembrane region" description="Helical" evidence="2">
    <location>
        <begin position="81"/>
        <end position="101"/>
    </location>
</feature>
<feature type="region of interest" description="Disordered" evidence="1">
    <location>
        <begin position="1"/>
        <end position="51"/>
    </location>
</feature>
<evidence type="ECO:0000256" key="2">
    <source>
        <dbReference type="SAM" id="Phobius"/>
    </source>
</evidence>
<dbReference type="EMBL" id="RBXO01000001">
    <property type="protein sequence ID" value="RKT57662.1"/>
    <property type="molecule type" value="Genomic_DNA"/>
</dbReference>
<evidence type="ECO:0000256" key="1">
    <source>
        <dbReference type="SAM" id="MobiDB-lite"/>
    </source>
</evidence>
<comment type="caution">
    <text evidence="3">The sequence shown here is derived from an EMBL/GenBank/DDBJ whole genome shotgun (WGS) entry which is preliminary data.</text>
</comment>
<feature type="compositionally biased region" description="Low complexity" evidence="1">
    <location>
        <begin position="27"/>
        <end position="37"/>
    </location>
</feature>
<proteinExistence type="predicted"/>
<accession>A0A495W7L4</accession>
<keyword evidence="2" id="KW-1133">Transmembrane helix</keyword>
<reference evidence="3 4" key="1">
    <citation type="submission" date="2018-10" db="EMBL/GenBank/DDBJ databases">
        <title>Sequencing the genomes of 1000 actinobacteria strains.</title>
        <authorList>
            <person name="Klenk H.-P."/>
        </authorList>
    </citation>
    <scope>NUCLEOTIDE SEQUENCE [LARGE SCALE GENOMIC DNA]</scope>
    <source>
        <strain evidence="3 4">DSM 43800</strain>
    </source>
</reference>
<gene>
    <name evidence="3" type="ORF">C8E97_6387</name>
</gene>
<evidence type="ECO:0000313" key="4">
    <source>
        <dbReference type="Proteomes" id="UP000282084"/>
    </source>
</evidence>
<dbReference type="Proteomes" id="UP000282084">
    <property type="component" value="Unassembled WGS sequence"/>
</dbReference>
<feature type="compositionally biased region" description="Basic and acidic residues" evidence="1">
    <location>
        <begin position="38"/>
        <end position="51"/>
    </location>
</feature>
<keyword evidence="2" id="KW-0812">Transmembrane</keyword>
<sequence length="298" mass="30977">MDIAEQQRSGRHRLDDDGAARRPPRGGPARPATAPRAIRLDELPLQRTRDPLADTDAAGLRKFDIGLVPASVTPPRTWRRAAWFAVLSSAAVLVGLAYAAAELVGVSAPAEPIGMPGYPSAAPVVPGPTATAPPYQAGLGVIGTPAARPDGLRSTAGRPARVAVAPAGTAAVPEPGPTPDEPPPPTVRTVPNAAAPLVDGAEMAARAERFYELLAAGGALSLVSDAFRGDAEALLERRFADVAEVRVSEVSVDPVRGVAVSTLHVTEQDGTRRTEKRELVFTTTGDLVIRDERPFAGA</sequence>
<dbReference type="AlphaFoldDB" id="A0A495W7L4"/>
<dbReference type="OrthoDB" id="3677000at2"/>
<organism evidence="3 4">
    <name type="scientific">Saccharothrix australiensis</name>
    <dbReference type="NCBI Taxonomy" id="2072"/>
    <lineage>
        <taxon>Bacteria</taxon>
        <taxon>Bacillati</taxon>
        <taxon>Actinomycetota</taxon>
        <taxon>Actinomycetes</taxon>
        <taxon>Pseudonocardiales</taxon>
        <taxon>Pseudonocardiaceae</taxon>
        <taxon>Saccharothrix</taxon>
    </lineage>
</organism>
<evidence type="ECO:0000313" key="3">
    <source>
        <dbReference type="EMBL" id="RKT57662.1"/>
    </source>
</evidence>
<protein>
    <submittedName>
        <fullName evidence="3">Uncharacterized protein</fullName>
    </submittedName>
</protein>
<name>A0A495W7L4_9PSEU</name>
<keyword evidence="2" id="KW-0472">Membrane</keyword>